<dbReference type="Proteomes" id="UP000244773">
    <property type="component" value="Segment"/>
</dbReference>
<dbReference type="Gene3D" id="3.40.50.720">
    <property type="entry name" value="NAD(P)-binding Rossmann-like Domain"/>
    <property type="match status" value="1"/>
</dbReference>
<evidence type="ECO:0000313" key="1">
    <source>
        <dbReference type="EMBL" id="AUF82412.1"/>
    </source>
</evidence>
<name>A0A2P0VNE0_9VIRU</name>
<reference evidence="1" key="1">
    <citation type="journal article" date="2018" name="Virology">
        <title>A giant virus infecting green algae encodes key fermentation genes.</title>
        <authorList>
            <person name="Schvarcz C.R."/>
            <person name="Steward G.F."/>
        </authorList>
    </citation>
    <scope>NUCLEOTIDE SEQUENCE [LARGE SCALE GENOMIC DNA]</scope>
</reference>
<protein>
    <submittedName>
        <fullName evidence="1">Putative mannitol 1-phosphate dehydrogenase</fullName>
    </submittedName>
</protein>
<evidence type="ECO:0000313" key="2">
    <source>
        <dbReference type="Proteomes" id="UP000244773"/>
    </source>
</evidence>
<sequence>MRLIIYNNSFKNNLNNIVSLKRRPKRNFELSHRNGNHIHFGAGKLSMGLIIPAIHRKNVPLVILQRKSCDWKYLSEGDRIKLMINGSDALFGDDIVITETVENINYNEKSMLLSNNKEHWLDCALRASTMSCSLGPSCADVLVPLLQNLPMRSDEERRPILYACENDTIAVKDLMTGLAGRVDVILCTVDRICTERTIKEDSIEVITEEDPGTIVVYGKDVPLSWSNMITTNDPNVAEYMAFEKKIFVNGIHTLAALISLSMDKKHCMEKNINSDFFETIDMDFWIVATVIYIISEWGLYIPCKAYGCSNEELVNILLQKGNCIRNRLHETSQSDTPSRILRRGVSYCYVHRVMPVLIGYHNSIMTSTIRQVYISSGTTPSDIEGALEFIKKHCTQSCLNSLRKS</sequence>
<accession>A0A2P0VNE0</accession>
<proteinExistence type="predicted"/>
<keyword evidence="2" id="KW-1185">Reference proteome</keyword>
<gene>
    <name evidence="1" type="ORF">TetV_320</name>
</gene>
<dbReference type="EMBL" id="KY322437">
    <property type="protein sequence ID" value="AUF82412.1"/>
    <property type="molecule type" value="Genomic_DNA"/>
</dbReference>
<organism evidence="1">
    <name type="scientific">Tetraselmis virus 1</name>
    <dbReference type="NCBI Taxonomy" id="2060617"/>
    <lineage>
        <taxon>Viruses</taxon>
        <taxon>Varidnaviria</taxon>
        <taxon>Bamfordvirae</taxon>
        <taxon>Nucleocytoviricota</taxon>
        <taxon>Megaviricetes</taxon>
        <taxon>Imitervirales</taxon>
        <taxon>Allomimiviridae</taxon>
        <taxon>Oceanusvirus</taxon>
        <taxon>Oceanusvirus kaneohense</taxon>
    </lineage>
</organism>